<evidence type="ECO:0000313" key="3">
    <source>
        <dbReference type="Proteomes" id="UP000041254"/>
    </source>
</evidence>
<feature type="region of interest" description="Disordered" evidence="1">
    <location>
        <begin position="109"/>
        <end position="168"/>
    </location>
</feature>
<evidence type="ECO:0000256" key="1">
    <source>
        <dbReference type="SAM" id="MobiDB-lite"/>
    </source>
</evidence>
<dbReference type="Proteomes" id="UP000041254">
    <property type="component" value="Unassembled WGS sequence"/>
</dbReference>
<dbReference type="VEuPathDB" id="CryptoDB:Vbra_13956"/>
<reference evidence="2 3" key="1">
    <citation type="submission" date="2014-11" db="EMBL/GenBank/DDBJ databases">
        <authorList>
            <person name="Zhu J."/>
            <person name="Qi W."/>
            <person name="Song R."/>
        </authorList>
    </citation>
    <scope>NUCLEOTIDE SEQUENCE [LARGE SCALE GENOMIC DNA]</scope>
</reference>
<dbReference type="InParanoid" id="A0A0G4EXL8"/>
<protein>
    <submittedName>
        <fullName evidence="2">Uncharacterized protein</fullName>
    </submittedName>
</protein>
<dbReference type="AlphaFoldDB" id="A0A0G4EXL8"/>
<name>A0A0G4EXL8_VITBC</name>
<organism evidence="2 3">
    <name type="scientific">Vitrella brassicaformis (strain CCMP3155)</name>
    <dbReference type="NCBI Taxonomy" id="1169540"/>
    <lineage>
        <taxon>Eukaryota</taxon>
        <taxon>Sar</taxon>
        <taxon>Alveolata</taxon>
        <taxon>Colpodellida</taxon>
        <taxon>Vitrellaceae</taxon>
        <taxon>Vitrella</taxon>
    </lineage>
</organism>
<gene>
    <name evidence="2" type="ORF">Vbra_13956</name>
</gene>
<keyword evidence="3" id="KW-1185">Reference proteome</keyword>
<proteinExistence type="predicted"/>
<dbReference type="EMBL" id="CDMY01000344">
    <property type="protein sequence ID" value="CEM03568.1"/>
    <property type="molecule type" value="Genomic_DNA"/>
</dbReference>
<sequence>MLNAPNPEDEAYLPLSYGTIRTYNPKEGKGLGLIECDDGSEPLSFREEHFLQPAAYAQSDDGDETTLRARPVVEIGMRVEFLIEMDTCGRRVAKSVTLPRRKLVNSTITPVGPAEDHQNHSHGHHTHRKWTKNYNHVQDHTGPAGSSSNGGSNGKDAPNGMANNHINGGSKMQMMHEYGGVDGGHSYYHGRGGGHGRRGRGAYWKGGRGRGVFREVTDRGREALKQ</sequence>
<evidence type="ECO:0000313" key="2">
    <source>
        <dbReference type="EMBL" id="CEM03568.1"/>
    </source>
</evidence>
<accession>A0A0G4EXL8</accession>
<feature type="compositionally biased region" description="Basic residues" evidence="1">
    <location>
        <begin position="120"/>
        <end position="131"/>
    </location>
</feature>